<evidence type="ECO:0000313" key="2">
    <source>
        <dbReference type="Proteomes" id="UP000054538"/>
    </source>
</evidence>
<accession>A0A0D0ECE7</accession>
<dbReference type="InParanoid" id="A0A0D0ECE7"/>
<dbReference type="Proteomes" id="UP000054538">
    <property type="component" value="Unassembled WGS sequence"/>
</dbReference>
<proteinExistence type="predicted"/>
<sequence>MHHFLTDKTRDLLWIKQRCPVLTISPVDWNELPPVLLNSIIAHESMGFCQCKVLFRFLRLLDRTSTTLRTVQSLANRTRLKARESSFRSDRNECVGIHCRSQLFAKT</sequence>
<name>A0A0D0ECE7_9AGAM</name>
<reference evidence="2" key="2">
    <citation type="submission" date="2015-01" db="EMBL/GenBank/DDBJ databases">
        <title>Evolutionary Origins and Diversification of the Mycorrhizal Mutualists.</title>
        <authorList>
            <consortium name="DOE Joint Genome Institute"/>
            <consortium name="Mycorrhizal Genomics Consortium"/>
            <person name="Kohler A."/>
            <person name="Kuo A."/>
            <person name="Nagy L.G."/>
            <person name="Floudas D."/>
            <person name="Copeland A."/>
            <person name="Barry K.W."/>
            <person name="Cichocki N."/>
            <person name="Veneault-Fourrey C."/>
            <person name="LaButti K."/>
            <person name="Lindquist E.A."/>
            <person name="Lipzen A."/>
            <person name="Lundell T."/>
            <person name="Morin E."/>
            <person name="Murat C."/>
            <person name="Riley R."/>
            <person name="Ohm R."/>
            <person name="Sun H."/>
            <person name="Tunlid A."/>
            <person name="Henrissat B."/>
            <person name="Grigoriev I.V."/>
            <person name="Hibbett D.S."/>
            <person name="Martin F."/>
        </authorList>
    </citation>
    <scope>NUCLEOTIDE SEQUENCE [LARGE SCALE GENOMIC DNA]</scope>
    <source>
        <strain evidence="2">Ve08.2h10</strain>
    </source>
</reference>
<dbReference type="EMBL" id="KN824866">
    <property type="protein sequence ID" value="KIK99240.1"/>
    <property type="molecule type" value="Genomic_DNA"/>
</dbReference>
<evidence type="ECO:0000313" key="1">
    <source>
        <dbReference type="EMBL" id="KIK99240.1"/>
    </source>
</evidence>
<dbReference type="HOGENOM" id="CLU_2210829_0_0_1"/>
<protein>
    <submittedName>
        <fullName evidence="1">Uncharacterized protein</fullName>
    </submittedName>
</protein>
<keyword evidence="2" id="KW-1185">Reference proteome</keyword>
<reference evidence="1 2" key="1">
    <citation type="submission" date="2014-04" db="EMBL/GenBank/DDBJ databases">
        <authorList>
            <consortium name="DOE Joint Genome Institute"/>
            <person name="Kuo A."/>
            <person name="Kohler A."/>
            <person name="Jargeat P."/>
            <person name="Nagy L.G."/>
            <person name="Floudas D."/>
            <person name="Copeland A."/>
            <person name="Barry K.W."/>
            <person name="Cichocki N."/>
            <person name="Veneault-Fourrey C."/>
            <person name="LaButti K."/>
            <person name="Lindquist E.A."/>
            <person name="Lipzen A."/>
            <person name="Lundell T."/>
            <person name="Morin E."/>
            <person name="Murat C."/>
            <person name="Sun H."/>
            <person name="Tunlid A."/>
            <person name="Henrissat B."/>
            <person name="Grigoriev I.V."/>
            <person name="Hibbett D.S."/>
            <person name="Martin F."/>
            <person name="Nordberg H.P."/>
            <person name="Cantor M.N."/>
            <person name="Hua S.X."/>
        </authorList>
    </citation>
    <scope>NUCLEOTIDE SEQUENCE [LARGE SCALE GENOMIC DNA]</scope>
    <source>
        <strain evidence="1 2">Ve08.2h10</strain>
    </source>
</reference>
<organism evidence="1 2">
    <name type="scientific">Paxillus rubicundulus Ve08.2h10</name>
    <dbReference type="NCBI Taxonomy" id="930991"/>
    <lineage>
        <taxon>Eukaryota</taxon>
        <taxon>Fungi</taxon>
        <taxon>Dikarya</taxon>
        <taxon>Basidiomycota</taxon>
        <taxon>Agaricomycotina</taxon>
        <taxon>Agaricomycetes</taxon>
        <taxon>Agaricomycetidae</taxon>
        <taxon>Boletales</taxon>
        <taxon>Paxilineae</taxon>
        <taxon>Paxillaceae</taxon>
        <taxon>Paxillus</taxon>
    </lineage>
</organism>
<dbReference type="AlphaFoldDB" id="A0A0D0ECE7"/>
<gene>
    <name evidence="1" type="ORF">PAXRUDRAFT_565292</name>
</gene>